<sequence>MQRRQELRANSLKKYGLNPLWINEYPEITTILKEVESRFLRTTILISGSAENYGSFGEKRAVELLHDLASLFQIIHTRF</sequence>
<evidence type="ECO:0000259" key="1">
    <source>
        <dbReference type="Pfam" id="PF18185"/>
    </source>
</evidence>
<comment type="caution">
    <text evidence="2">The sequence shown here is derived from an EMBL/GenBank/DDBJ whole genome shotgun (WGS) entry which is preliminary data.</text>
</comment>
<evidence type="ECO:0000313" key="3">
    <source>
        <dbReference type="Proteomes" id="UP001198163"/>
    </source>
</evidence>
<dbReference type="EMBL" id="JAINWA010000001">
    <property type="protein sequence ID" value="MCD1653098.1"/>
    <property type="molecule type" value="Genomic_DNA"/>
</dbReference>
<evidence type="ECO:0000313" key="2">
    <source>
        <dbReference type="EMBL" id="MCD1653098.1"/>
    </source>
</evidence>
<organism evidence="2 3">
    <name type="scientific">Teretinema zuelzerae</name>
    <dbReference type="NCBI Taxonomy" id="156"/>
    <lineage>
        <taxon>Bacteria</taxon>
        <taxon>Pseudomonadati</taxon>
        <taxon>Spirochaetota</taxon>
        <taxon>Spirochaetia</taxon>
        <taxon>Spirochaetales</taxon>
        <taxon>Treponemataceae</taxon>
        <taxon>Teretinema</taxon>
    </lineage>
</organism>
<proteinExistence type="predicted"/>
<reference evidence="2" key="1">
    <citation type="submission" date="2021-08" db="EMBL/GenBank/DDBJ databases">
        <title>Comparative analyses of Brucepasteria parasyntrophica and Teretinema zuelzerae.</title>
        <authorList>
            <person name="Song Y."/>
            <person name="Brune A."/>
        </authorList>
    </citation>
    <scope>NUCLEOTIDE SEQUENCE</scope>
    <source>
        <strain evidence="2">DSM 1903</strain>
    </source>
</reference>
<dbReference type="InterPro" id="IPR041486">
    <property type="entry name" value="ThsA_STALD"/>
</dbReference>
<accession>A0AAE3JHL3</accession>
<gene>
    <name evidence="2" type="ORF">K7J14_00035</name>
</gene>
<protein>
    <recommendedName>
        <fullName evidence="1">NAD(+) hydrolase ThsA Sir2/TIR-associating SLOG domain-containing protein</fullName>
    </recommendedName>
</protein>
<name>A0AAE3JHL3_9SPIR</name>
<keyword evidence="3" id="KW-1185">Reference proteome</keyword>
<dbReference type="AlphaFoldDB" id="A0AAE3JHL3"/>
<dbReference type="Proteomes" id="UP001198163">
    <property type="component" value="Unassembled WGS sequence"/>
</dbReference>
<dbReference type="Pfam" id="PF18185">
    <property type="entry name" value="STALD"/>
    <property type="match status" value="1"/>
</dbReference>
<feature type="domain" description="NAD(+) hydrolase ThsA Sir2/TIR-associating SLOG" evidence="1">
    <location>
        <begin position="27"/>
        <end position="70"/>
    </location>
</feature>